<evidence type="ECO:0000256" key="1">
    <source>
        <dbReference type="SAM" id="SignalP"/>
    </source>
</evidence>
<organism evidence="2 3">
    <name type="scientific">Anaeramoeba flamelloides</name>
    <dbReference type="NCBI Taxonomy" id="1746091"/>
    <lineage>
        <taxon>Eukaryota</taxon>
        <taxon>Metamonada</taxon>
        <taxon>Anaeramoebidae</taxon>
        <taxon>Anaeramoeba</taxon>
    </lineage>
</organism>
<feature type="chain" id="PRO_5045868539" description="EGF-like domain-containing protein" evidence="1">
    <location>
        <begin position="18"/>
        <end position="373"/>
    </location>
</feature>
<proteinExistence type="predicted"/>
<dbReference type="EMBL" id="JAOAOG010000105">
    <property type="protein sequence ID" value="KAJ6248835.1"/>
    <property type="molecule type" value="Genomic_DNA"/>
</dbReference>
<accession>A0ABQ8YWB0</accession>
<comment type="caution">
    <text evidence="2">The sequence shown here is derived from an EMBL/GenBank/DDBJ whole genome shotgun (WGS) entry which is preliminary data.</text>
</comment>
<reference evidence="2" key="1">
    <citation type="submission" date="2022-08" db="EMBL/GenBank/DDBJ databases">
        <title>Novel sulfate-reducing endosymbionts in the free-living metamonad Anaeramoeba.</title>
        <authorList>
            <person name="Jerlstrom-Hultqvist J."/>
            <person name="Cepicka I."/>
            <person name="Gallot-Lavallee L."/>
            <person name="Salas-Leiva D."/>
            <person name="Curtis B.A."/>
            <person name="Zahonova K."/>
            <person name="Pipaliya S."/>
            <person name="Dacks J."/>
            <person name="Roger A.J."/>
        </authorList>
    </citation>
    <scope>NUCLEOTIDE SEQUENCE</scope>
    <source>
        <strain evidence="2">Schooner1</strain>
    </source>
</reference>
<dbReference type="PROSITE" id="PS51257">
    <property type="entry name" value="PROKAR_LIPOPROTEIN"/>
    <property type="match status" value="1"/>
</dbReference>
<sequence length="373" mass="42402">MKLNYFLIALFFAVVSCDKYTTRQAPIGIHFDVEPHALDEWDTDYNGICNEWIDLLEELSGAIEDHFPIESLRPHLTVAIPRWYDNRNFTRNDKELVLSEAVQDISNMHIAIMDYVDNTESVVKDARTEVEYADSIGSDKSVSICVETDCDIGSQPESVTFCQEGTTAMEEAFEGVWEAFADSTGFREVCVHYYQSYTVLDPQYTTGNPRAMYVWHQEVVDEAEDGEFMTFSKDHSVTTIYIESQDLVSSDENQKKLATFLNTTKTINLQIEMLFGHHIWARTENHHIAVDLAKEASYFIGNLTVVCVDNCNNRGVCLRTGECECITGTGDYCTTEDDNDNDNDGDDDIVSPSYLLHSLIWLLAILSIFIHLY</sequence>
<name>A0ABQ8YWB0_9EUKA</name>
<evidence type="ECO:0000313" key="3">
    <source>
        <dbReference type="Proteomes" id="UP001150062"/>
    </source>
</evidence>
<protein>
    <recommendedName>
        <fullName evidence="4">EGF-like domain-containing protein</fullName>
    </recommendedName>
</protein>
<evidence type="ECO:0008006" key="4">
    <source>
        <dbReference type="Google" id="ProtNLM"/>
    </source>
</evidence>
<keyword evidence="1" id="KW-0732">Signal</keyword>
<evidence type="ECO:0000313" key="2">
    <source>
        <dbReference type="EMBL" id="KAJ6248835.1"/>
    </source>
</evidence>
<gene>
    <name evidence="2" type="ORF">M0813_17231</name>
</gene>
<keyword evidence="3" id="KW-1185">Reference proteome</keyword>
<feature type="signal peptide" evidence="1">
    <location>
        <begin position="1"/>
        <end position="17"/>
    </location>
</feature>
<dbReference type="Proteomes" id="UP001150062">
    <property type="component" value="Unassembled WGS sequence"/>
</dbReference>